<dbReference type="PANTHER" id="PTHR30386:SF17">
    <property type="entry name" value="ALKALINE PROTEASE SECRETION PROTEIN APRE"/>
    <property type="match status" value="1"/>
</dbReference>
<proteinExistence type="inferred from homology"/>
<dbReference type="NCBIfam" id="TIGR01843">
    <property type="entry name" value="type_I_hlyD"/>
    <property type="match status" value="1"/>
</dbReference>
<dbReference type="EMBL" id="JAJUOS010000006">
    <property type="protein sequence ID" value="MCE5973813.1"/>
    <property type="molecule type" value="Genomic_DNA"/>
</dbReference>
<evidence type="ECO:0000256" key="9">
    <source>
        <dbReference type="RuleBase" id="RU365093"/>
    </source>
</evidence>
<evidence type="ECO:0000313" key="14">
    <source>
        <dbReference type="Proteomes" id="UP001521181"/>
    </source>
</evidence>
<dbReference type="PRINTS" id="PR01490">
    <property type="entry name" value="RTXTOXIND"/>
</dbReference>
<protein>
    <recommendedName>
        <fullName evidence="9">Membrane fusion protein (MFP) family protein</fullName>
    </recommendedName>
</protein>
<evidence type="ECO:0000256" key="8">
    <source>
        <dbReference type="ARBA" id="ARBA00023136"/>
    </source>
</evidence>
<reference evidence="13 14" key="1">
    <citation type="submission" date="2021-12" db="EMBL/GenBank/DDBJ databases">
        <title>Sinirhodobacter sp. WL0062 is a bacterium isolated from seawater.</title>
        <authorList>
            <person name="Wang L."/>
            <person name="He W."/>
            <person name="Zhang D.-F."/>
        </authorList>
    </citation>
    <scope>NUCLEOTIDE SEQUENCE [LARGE SCALE GENOMIC DNA]</scope>
    <source>
        <strain evidence="13 14">WL0062</strain>
    </source>
</reference>
<feature type="coiled-coil region" evidence="10">
    <location>
        <begin position="146"/>
        <end position="173"/>
    </location>
</feature>
<keyword evidence="6" id="KW-0812">Transmembrane</keyword>
<keyword evidence="3 9" id="KW-0813">Transport</keyword>
<comment type="subcellular location">
    <subcellularLocation>
        <location evidence="1 9">Cell inner membrane</location>
        <topology evidence="1 9">Single-pass membrane protein</topology>
    </subcellularLocation>
</comment>
<evidence type="ECO:0000259" key="12">
    <source>
        <dbReference type="Pfam" id="PF26002"/>
    </source>
</evidence>
<feature type="domain" description="AprE-like long alpha-helical hairpin" evidence="11">
    <location>
        <begin position="91"/>
        <end position="270"/>
    </location>
</feature>
<keyword evidence="5 9" id="KW-0997">Cell inner membrane</keyword>
<evidence type="ECO:0000256" key="10">
    <source>
        <dbReference type="SAM" id="Coils"/>
    </source>
</evidence>
<sequence>MTWSTTRLITVGLLTILLGIGGFAAWSVATEINGAVVAMGQVEVEARRQTVQHPDGGLVAAIEIRDGDLVEAGAPLIRLDGTELEARQLLLRRGLFETLARIDRLSAEVLDADAPDYRGELRDVAAADAEVARVLASETALFASRRDTMAQTLAQLEERKLQAQAQIEGFGREIAAGETQLNLIEKELADQQSLYERGLTQFRQVSALQREAASLEGQIGRLQASVAEINSARAGYEIEALRLSAARREEAQNELRTLEPREIELRENLRVIETALSRLILRAPMTGRVLDLKVYTIGGVIAPGSDIATIVPADTPLIFVLRIDPRQVDRLQPGQGALLRFPNFDSRTTPSFSGVLRSVSADTVSDPQSGAVFYTAELTIAEESRAALDGFGLQPGMPLEAFIQTSARTPASFLLKPIADYMSYALREE</sequence>
<keyword evidence="14" id="KW-1185">Reference proteome</keyword>
<evidence type="ECO:0000256" key="5">
    <source>
        <dbReference type="ARBA" id="ARBA00022519"/>
    </source>
</evidence>
<keyword evidence="4 9" id="KW-1003">Cell membrane</keyword>
<dbReference type="InterPro" id="IPR050739">
    <property type="entry name" value="MFP"/>
</dbReference>
<dbReference type="PANTHER" id="PTHR30386">
    <property type="entry name" value="MEMBRANE FUSION SUBUNIT OF EMRAB-TOLC MULTIDRUG EFFLUX PUMP"/>
    <property type="match status" value="1"/>
</dbReference>
<evidence type="ECO:0000256" key="6">
    <source>
        <dbReference type="ARBA" id="ARBA00022692"/>
    </source>
</evidence>
<dbReference type="Gene3D" id="2.40.30.170">
    <property type="match status" value="1"/>
</dbReference>
<accession>A0ABS8YVU8</accession>
<evidence type="ECO:0000259" key="11">
    <source>
        <dbReference type="Pfam" id="PF25994"/>
    </source>
</evidence>
<dbReference type="RefSeq" id="WP_233676789.1">
    <property type="nucleotide sequence ID" value="NZ_JAJUOS010000006.1"/>
</dbReference>
<evidence type="ECO:0000256" key="3">
    <source>
        <dbReference type="ARBA" id="ARBA00022448"/>
    </source>
</evidence>
<keyword evidence="8" id="KW-0472">Membrane</keyword>
<keyword evidence="10" id="KW-0175">Coiled coil</keyword>
<evidence type="ECO:0000256" key="7">
    <source>
        <dbReference type="ARBA" id="ARBA00022989"/>
    </source>
</evidence>
<keyword evidence="7" id="KW-1133">Transmembrane helix</keyword>
<comment type="similarity">
    <text evidence="2 9">Belongs to the membrane fusion protein (MFP) (TC 8.A.1) family.</text>
</comment>
<dbReference type="Pfam" id="PF25994">
    <property type="entry name" value="HH_AprE"/>
    <property type="match status" value="1"/>
</dbReference>
<comment type="caution">
    <text evidence="13">The sequence shown here is derived from an EMBL/GenBank/DDBJ whole genome shotgun (WGS) entry which is preliminary data.</text>
</comment>
<dbReference type="InterPro" id="IPR058982">
    <property type="entry name" value="Beta-barrel_AprE"/>
</dbReference>
<gene>
    <name evidence="13" type="ORF">LZA78_10005</name>
</gene>
<evidence type="ECO:0000313" key="13">
    <source>
        <dbReference type="EMBL" id="MCE5973813.1"/>
    </source>
</evidence>
<dbReference type="InterPro" id="IPR010129">
    <property type="entry name" value="T1SS_HlyD"/>
</dbReference>
<dbReference type="InterPro" id="IPR058781">
    <property type="entry name" value="HH_AprE-like"/>
</dbReference>
<organism evidence="13 14">
    <name type="scientific">Rhodobacter flavimaris</name>
    <dbReference type="NCBI Taxonomy" id="2907145"/>
    <lineage>
        <taxon>Bacteria</taxon>
        <taxon>Pseudomonadati</taxon>
        <taxon>Pseudomonadota</taxon>
        <taxon>Alphaproteobacteria</taxon>
        <taxon>Rhodobacterales</taxon>
        <taxon>Rhodobacter group</taxon>
        <taxon>Rhodobacter</taxon>
    </lineage>
</organism>
<evidence type="ECO:0000256" key="2">
    <source>
        <dbReference type="ARBA" id="ARBA00009477"/>
    </source>
</evidence>
<dbReference type="Proteomes" id="UP001521181">
    <property type="component" value="Unassembled WGS sequence"/>
</dbReference>
<feature type="domain" description="AprE-like beta-barrel" evidence="12">
    <location>
        <begin position="318"/>
        <end position="405"/>
    </location>
</feature>
<dbReference type="Pfam" id="PF26002">
    <property type="entry name" value="Beta-barrel_AprE"/>
    <property type="match status" value="1"/>
</dbReference>
<evidence type="ECO:0000256" key="1">
    <source>
        <dbReference type="ARBA" id="ARBA00004377"/>
    </source>
</evidence>
<evidence type="ECO:0000256" key="4">
    <source>
        <dbReference type="ARBA" id="ARBA00022475"/>
    </source>
</evidence>
<name>A0ABS8YVU8_9RHOB</name>